<feature type="region of interest" description="Disordered" evidence="3">
    <location>
        <begin position="1778"/>
        <end position="1799"/>
    </location>
</feature>
<feature type="compositionally biased region" description="Acidic residues" evidence="3">
    <location>
        <begin position="1058"/>
        <end position="1069"/>
    </location>
</feature>
<feature type="compositionally biased region" description="Basic and acidic residues" evidence="3">
    <location>
        <begin position="630"/>
        <end position="650"/>
    </location>
</feature>
<feature type="region of interest" description="Disordered" evidence="3">
    <location>
        <begin position="562"/>
        <end position="1759"/>
    </location>
</feature>
<feature type="compositionally biased region" description="Basic and acidic residues" evidence="3">
    <location>
        <begin position="178"/>
        <end position="215"/>
    </location>
</feature>
<feature type="domain" description="JmjN" evidence="5">
    <location>
        <begin position="2043"/>
        <end position="2084"/>
    </location>
</feature>
<feature type="compositionally biased region" description="Acidic residues" evidence="3">
    <location>
        <begin position="1670"/>
        <end position="1681"/>
    </location>
</feature>
<dbReference type="GO" id="GO:0005634">
    <property type="term" value="C:nucleus"/>
    <property type="evidence" value="ECO:0007669"/>
    <property type="project" value="UniProtKB-SubCell"/>
</dbReference>
<feature type="compositionally biased region" description="Polar residues" evidence="3">
    <location>
        <begin position="1106"/>
        <end position="1115"/>
    </location>
</feature>
<feature type="compositionally biased region" description="Acidic residues" evidence="3">
    <location>
        <begin position="986"/>
        <end position="998"/>
    </location>
</feature>
<accession>A0A7E5WNY3</accession>
<feature type="compositionally biased region" description="Polar residues" evidence="3">
    <location>
        <begin position="1574"/>
        <end position="1583"/>
    </location>
</feature>
<feature type="compositionally biased region" description="Acidic residues" evidence="3">
    <location>
        <begin position="1094"/>
        <end position="1105"/>
    </location>
</feature>
<feature type="compositionally biased region" description="Basic and acidic residues" evidence="3">
    <location>
        <begin position="657"/>
        <end position="668"/>
    </location>
</feature>
<feature type="compositionally biased region" description="Polar residues" evidence="3">
    <location>
        <begin position="1646"/>
        <end position="1655"/>
    </location>
</feature>
<feature type="compositionally biased region" description="Polar residues" evidence="3">
    <location>
        <begin position="280"/>
        <end position="296"/>
    </location>
</feature>
<feature type="region of interest" description="Disordered" evidence="3">
    <location>
        <begin position="1934"/>
        <end position="1985"/>
    </location>
</feature>
<sequence>MRPRSRRVLAQRKFAQNAYVPPSTAPAPPANGDRRDNNPEERGNIIVRHQVGPTELVDFISHQALESHHHTNLQPRVIIPRLDDLILKSTTIRIKTRRSELTRNRELARSREVDRHTHNDRTGETNRRERETTNTETTNNNTGRNKESNKNKSVTFSKDIIKNKNNSRPSDGVTTYVVRKDLNTDKEVKKKDAKTRPIDKNKKSHAPQEKPKPEKPLLSQKSKATKPVHVMSLRSKRQSKHEFKKKNAVSRVTTRLAAAKRHIASVLQGPSKSGKKSNDVAKSSMRTYTPQPSSEFSLEDNRPLTYFAKNSTPKRVPATSPATRVAIVTPYNAAAEPEAGPSGISKKKNKTRSSKTKSNPYVLIPNITPRPVSDAVAGTEKQPDTNSAAKAFYSEPNIYRWMNSSLDDEQKSKPSKSKPKRWSSVEFSCPALLWHTVKELNNAEKAQLESRCFNCKSCSRIAKLMRISATLLSHKFVVSDDGDQTPDPNKQDDNVSTDGTIYMEMLPKMPSSMMKIRTHNVHGKKLLSTSMIPRSEARQTTDISLEEQEVLLDRLNETLTASAQAAESSGRVVMESDWETDCSADDPPPKRNFNTKRQRRQSVCAELVTKERPKRQQRKSQRAELISQESPRRQRRESVGPEKATEEQPKRQRRRSACADKVTEEQPKRQRRRSACAEKSLEQQPKRPRRGSTCAEKALEEQPKRSRRGSTCAEKALEEQPKRSRRGSTCAEKALEEQQKRPRRGSTCAEKALEEQQKRPRRGSTCAEKALEEQPKRSRRGSTCAEKAPEEQQKRPRRGSTCAEKALEEQPKRLRRGSTSYTEKATDRLPKRQRRDSVYHDVAIQDETTLEKDNSMSIKQSTAGLPRRQRRYSVYPDVATRDEANIEEDNSMSVKQSTAGVPRRKRRDSVYPDVATRDGANLEEDNSMSVKKSMAGVPRKRRDSVYPDVATRDEANLEKDNSMSVKQSMAGVPRKQRRDSVYPDEAAQDEASLEEDNETSVKQATAGQPRRQRRDSVYPDEATRDEASLEEDNSMSVKESTSGVPRKQRRDSVYPDEAAQDEASLDEDNSMSIKQPMAGVPRKQRRDSVYPDEAAQDEASLEEDNSMSVKQSTAGVPTKQRRDSVYPDEAAQDEASLDEDNSMSVKQSMAGVPRKQRRDSVYPDEAAQDEASLDEDNSMSIKQSMAGVPRKQRRDSVYPDEAAQDEASLEEDNSMSVKQSTAGVPTKQQRDSVYPDEAAQDEASLEEDNSTSVKQATAGLPRRQRRDSVYPDEATRDEASLEEDNSLSVKQSTSGVPRKQRRDSVYPDEAAQDEASLEEDNSTSVKQATAGLPRRQRCDLVYPDETAQDEASLEEDNSTSVKQAMAGVPRKQRRDSVYADEAAQDEASLEEDNSTSVKQATAGLPRKQRCDSVYPDEAAQDEASLDEDNSMSVKLSMAGVPRKQRRDSVYPDEAAQDEASLEEDNETSVKQATAGQPRRQRCDSVYPDEATRDEASLEEDNSMSVKESTSGVPRKQRGDSVYPDEAAQDEASLDEDNSMSIKQSMAGVPRKQRRDSVYPDEAAQDEAGLEEDNSMSVKQSTAGVPTKQRRDSVYPDEAAQDEASLDEDNSMSVKQSMAGVPRKQRRDSVYPDEAAQDEASLEEDNSISVKQSTAGVPTKQRRDSVYPDEAAQDEASLEEDNSTSVKQATAGLPRRQRRDSVYPDEATRDEASLEEDNSLSVKQSTSGVPRKQRRDSVYPDEAAQDEASLDEDNSTSVKQAMAGLPRWQWCDSVYPDEAAQDEASLDEDNSMNVPKRDECNTGSEEMLMTEQLAQQSFESENSSEVEDVKVKIDDPDEISVSPERVQMTTQTTQSDQNETLLREKPEATSGEEHNQQVEAEVGQSIKEEQTEDEATIRRDIYNLLRKMPPPKLARIPLHAVFRPPDGFSPALVFGPPEIPEDSLRPTETIKPEETDTSREPVATPTSSPSNFTLRFDDTPDPTSSEAEARLMAEVDAQAKALEKEQDAKDNGSNDQDKGHSSSTDPHATSGFPSSADSAQIVEAPVFRPTKEEFDDPLEYFEKILSIAFKYGICKVIPPEGWKPKCKINEEIRFDVSNQYISRLYCRWGPASRELSALKLCLQLQNVNVTRPPLVDGVEVNLPKLYHLVQRHGGLENVINKKRWGKVAEEMKLNKTAAIERKLDHIYVKYLLPYATLDHQERQEIMKKVEVAWSHKNQKLHDRALNPLHRQKQLLGESESSDGETEDEGTADALADAEDCVVSGQCMNFSKFKKVATNAYETYIGPERPGAESPSVESIEDRYWRIVVMGTEHLCVNTAAIDTGEEGHGFTKNRNEAYGRHPWNLKMFSQNRNNMLWYLGPVLGMTVPTLHLAMVFSTSCWHKDPHALPWTEYMHRGKERIWYGIPDDQSDNFRKAVETLAPTSCQNKSLWLPTDIAMIPPQILREHNVSLARTVQNPGEFVIVFPKAYSCSISTGYTESESVYFAPRSWVQYLAQVIQETRESCEPTMFSLEELLILMCQDQKTDIEVLKIVKPTLEKIIDDELSYRRQLAAKGLKFTDEDHATPSTSKGKGRRPATPYNVRDQDECEYCRATIYLSKVRGLTERRSSVCLEHALLLLNSSKYKDVNLEELEVLIYVKDKQLREVVESVNSRVRDTPSSSSSESDNECSFP</sequence>
<dbReference type="Pfam" id="PF02375">
    <property type="entry name" value="JmjN"/>
    <property type="match status" value="1"/>
</dbReference>
<feature type="region of interest" description="Disordered" evidence="3">
    <location>
        <begin position="2649"/>
        <end position="2671"/>
    </location>
</feature>
<dbReference type="SMART" id="SM00545">
    <property type="entry name" value="JmjN"/>
    <property type="match status" value="1"/>
</dbReference>
<dbReference type="GO" id="GO:0006338">
    <property type="term" value="P:chromatin remodeling"/>
    <property type="evidence" value="ECO:0007669"/>
    <property type="project" value="TreeGrafter"/>
</dbReference>
<dbReference type="Proteomes" id="UP000322000">
    <property type="component" value="Chromosome 20"/>
</dbReference>
<dbReference type="GO" id="GO:0003677">
    <property type="term" value="F:DNA binding"/>
    <property type="evidence" value="ECO:0007669"/>
    <property type="project" value="InterPro"/>
</dbReference>
<dbReference type="Pfam" id="PF01388">
    <property type="entry name" value="ARID"/>
    <property type="match status" value="1"/>
</dbReference>
<gene>
    <name evidence="8" type="primary">LOC113503915</name>
</gene>
<evidence type="ECO:0000259" key="4">
    <source>
        <dbReference type="PROSITE" id="PS51011"/>
    </source>
</evidence>
<feature type="region of interest" description="Disordered" evidence="3">
    <location>
        <begin position="335"/>
        <end position="389"/>
    </location>
</feature>
<feature type="compositionally biased region" description="Acidic residues" evidence="3">
    <location>
        <begin position="1778"/>
        <end position="1789"/>
    </location>
</feature>
<feature type="region of interest" description="Disordered" evidence="3">
    <location>
        <begin position="101"/>
        <end position="251"/>
    </location>
</feature>
<dbReference type="GeneID" id="113503915"/>
<feature type="compositionally biased region" description="Polar residues" evidence="3">
    <location>
        <begin position="1963"/>
        <end position="1972"/>
    </location>
</feature>
<feature type="compositionally biased region" description="Acidic residues" evidence="3">
    <location>
        <begin position="1382"/>
        <end position="1393"/>
    </location>
</feature>
<name>A0A7E5WNY3_TRINI</name>
<feature type="region of interest" description="Disordered" evidence="3">
    <location>
        <begin position="1836"/>
        <end position="1894"/>
    </location>
</feature>
<dbReference type="CTD" id="3720"/>
<dbReference type="RefSeq" id="XP_026741861.1">
    <property type="nucleotide sequence ID" value="XM_026886060.1"/>
</dbReference>
<dbReference type="PANTHER" id="PTHR10694:SF113">
    <property type="entry name" value="PROTEIN JUMONJI"/>
    <property type="match status" value="1"/>
</dbReference>
<feature type="compositionally biased region" description="Basic and acidic residues" evidence="3">
    <location>
        <begin position="1698"/>
        <end position="1711"/>
    </location>
</feature>
<dbReference type="GO" id="GO:0010468">
    <property type="term" value="P:regulation of gene expression"/>
    <property type="evidence" value="ECO:0007669"/>
    <property type="project" value="TreeGrafter"/>
</dbReference>
<dbReference type="PROSITE" id="PS51011">
    <property type="entry name" value="ARID"/>
    <property type="match status" value="1"/>
</dbReference>
<dbReference type="InterPro" id="IPR001606">
    <property type="entry name" value="ARID_dom"/>
</dbReference>
<feature type="compositionally biased region" description="Polar residues" evidence="3">
    <location>
        <begin position="1502"/>
        <end position="1511"/>
    </location>
</feature>
<dbReference type="SUPFAM" id="SSF51197">
    <property type="entry name" value="Clavaminate synthase-like"/>
    <property type="match status" value="1"/>
</dbReference>
<feature type="compositionally biased region" description="Polar residues" evidence="3">
    <location>
        <begin position="1034"/>
        <end position="1043"/>
    </location>
</feature>
<feature type="compositionally biased region" description="Basic and acidic residues" evidence="3">
    <location>
        <begin position="950"/>
        <end position="961"/>
    </location>
</feature>
<dbReference type="PROSITE" id="PS51183">
    <property type="entry name" value="JMJN"/>
    <property type="match status" value="1"/>
</dbReference>
<evidence type="ECO:0000256" key="1">
    <source>
        <dbReference type="ARBA" id="ARBA00004123"/>
    </source>
</evidence>
<dbReference type="PROSITE" id="PS51184">
    <property type="entry name" value="JMJC"/>
    <property type="match status" value="1"/>
</dbReference>
<dbReference type="KEGG" id="tnl:113503915"/>
<feature type="compositionally biased region" description="Polar residues" evidence="3">
    <location>
        <begin position="1286"/>
        <end position="1295"/>
    </location>
</feature>
<feature type="compositionally biased region" description="Polar residues" evidence="3">
    <location>
        <begin position="163"/>
        <end position="173"/>
    </location>
</feature>
<feature type="compositionally biased region" description="Acidic residues" evidence="3">
    <location>
        <begin position="1634"/>
        <end position="1645"/>
    </location>
</feature>
<feature type="compositionally biased region" description="Polar residues" evidence="3">
    <location>
        <begin position="2020"/>
        <end position="2037"/>
    </location>
</feature>
<dbReference type="Gene3D" id="2.60.120.650">
    <property type="entry name" value="Cupin"/>
    <property type="match status" value="1"/>
</dbReference>
<feature type="compositionally biased region" description="Acidic residues" evidence="3">
    <location>
        <begin position="1202"/>
        <end position="1213"/>
    </location>
</feature>
<reference evidence="8" key="1">
    <citation type="submission" date="2025-08" db="UniProtKB">
        <authorList>
            <consortium name="RefSeq"/>
        </authorList>
    </citation>
    <scope>IDENTIFICATION</scope>
</reference>
<feature type="compositionally biased region" description="Basic and acidic residues" evidence="3">
    <location>
        <begin position="2000"/>
        <end position="2019"/>
    </location>
</feature>
<protein>
    <submittedName>
        <fullName evidence="8">Microtubule-associated protein futsch</fullName>
    </submittedName>
</protein>
<feature type="compositionally biased region" description="Low complexity" evidence="3">
    <location>
        <begin position="134"/>
        <end position="143"/>
    </location>
</feature>
<feature type="compositionally biased region" description="Basic and acidic residues" evidence="3">
    <location>
        <begin position="1014"/>
        <end position="1027"/>
    </location>
</feature>
<proteinExistence type="predicted"/>
<dbReference type="PANTHER" id="PTHR10694">
    <property type="entry name" value="LYSINE-SPECIFIC DEMETHYLASE"/>
    <property type="match status" value="1"/>
</dbReference>
<feature type="compositionally biased region" description="Acidic residues" evidence="3">
    <location>
        <begin position="1238"/>
        <end position="1249"/>
    </location>
</feature>
<dbReference type="Gene3D" id="1.10.150.60">
    <property type="entry name" value="ARID DNA-binding domain"/>
    <property type="match status" value="1"/>
</dbReference>
<feature type="compositionally biased region" description="Basic residues" evidence="3">
    <location>
        <begin position="1"/>
        <end position="10"/>
    </location>
</feature>
<feature type="domain" description="JmjC" evidence="6">
    <location>
        <begin position="2336"/>
        <end position="2501"/>
    </location>
</feature>
<feature type="compositionally biased region" description="Basic residues" evidence="3">
    <location>
        <begin position="345"/>
        <end position="355"/>
    </location>
</feature>
<feature type="region of interest" description="Disordered" evidence="3">
    <location>
        <begin position="2000"/>
        <end position="2039"/>
    </location>
</feature>
<feature type="compositionally biased region" description="Acidic residues" evidence="3">
    <location>
        <begin position="1346"/>
        <end position="1357"/>
    </location>
</feature>
<dbReference type="InterPro" id="IPR003347">
    <property type="entry name" value="JmjC_dom"/>
</dbReference>
<keyword evidence="7" id="KW-1185">Reference proteome</keyword>
<feature type="compositionally biased region" description="Basic and acidic residues" evidence="3">
    <location>
        <begin position="1941"/>
        <end position="1958"/>
    </location>
</feature>
<dbReference type="SMART" id="SM01014">
    <property type="entry name" value="ARID"/>
    <property type="match status" value="1"/>
</dbReference>
<feature type="region of interest" description="Disordered" evidence="3">
    <location>
        <begin position="263"/>
        <end position="297"/>
    </location>
</feature>
<evidence type="ECO:0000313" key="8">
    <source>
        <dbReference type="RefSeq" id="XP_026741861.1"/>
    </source>
</evidence>
<feature type="compositionally biased region" description="Polar residues" evidence="3">
    <location>
        <begin position="1214"/>
        <end position="1227"/>
    </location>
</feature>
<evidence type="ECO:0000256" key="2">
    <source>
        <dbReference type="ARBA" id="ARBA00023242"/>
    </source>
</evidence>
<feature type="compositionally biased region" description="Basic and acidic residues" evidence="3">
    <location>
        <begin position="101"/>
        <end position="133"/>
    </location>
</feature>
<dbReference type="OrthoDB" id="8951118at2759"/>
<feature type="compositionally biased region" description="Polar residues" evidence="3">
    <location>
        <begin position="1846"/>
        <end position="1859"/>
    </location>
</feature>
<dbReference type="SUPFAM" id="SSF46774">
    <property type="entry name" value="ARID-like"/>
    <property type="match status" value="1"/>
</dbReference>
<feature type="compositionally biased region" description="Acidic residues" evidence="3">
    <location>
        <begin position="1130"/>
        <end position="1141"/>
    </location>
</feature>
<keyword evidence="2" id="KW-0539">Nucleus</keyword>
<dbReference type="InterPro" id="IPR003349">
    <property type="entry name" value="JmjN"/>
</dbReference>
<dbReference type="SMART" id="SM00558">
    <property type="entry name" value="JmjC"/>
    <property type="match status" value="1"/>
</dbReference>
<feature type="compositionally biased region" description="Basic and acidic residues" evidence="3">
    <location>
        <begin position="824"/>
        <end position="839"/>
    </location>
</feature>
<feature type="compositionally biased region" description="Basic and acidic residues" evidence="3">
    <location>
        <begin position="1266"/>
        <end position="1279"/>
    </location>
</feature>
<feature type="region of interest" description="Disordered" evidence="3">
    <location>
        <begin position="1"/>
        <end position="40"/>
    </location>
</feature>
<evidence type="ECO:0000259" key="5">
    <source>
        <dbReference type="PROSITE" id="PS51183"/>
    </source>
</evidence>
<feature type="compositionally biased region" description="Acidic residues" evidence="3">
    <location>
        <begin position="1166"/>
        <end position="1177"/>
    </location>
</feature>
<feature type="domain" description="ARID" evidence="4">
    <location>
        <begin position="2107"/>
        <end position="2198"/>
    </location>
</feature>
<organism evidence="7 8">
    <name type="scientific">Trichoplusia ni</name>
    <name type="common">Cabbage looper</name>
    <dbReference type="NCBI Taxonomy" id="7111"/>
    <lineage>
        <taxon>Eukaryota</taxon>
        <taxon>Metazoa</taxon>
        <taxon>Ecdysozoa</taxon>
        <taxon>Arthropoda</taxon>
        <taxon>Hexapoda</taxon>
        <taxon>Insecta</taxon>
        <taxon>Pterygota</taxon>
        <taxon>Neoptera</taxon>
        <taxon>Endopterygota</taxon>
        <taxon>Lepidoptera</taxon>
        <taxon>Glossata</taxon>
        <taxon>Ditrysia</taxon>
        <taxon>Noctuoidea</taxon>
        <taxon>Noctuidae</taxon>
        <taxon>Plusiinae</taxon>
        <taxon>Trichoplusia</taxon>
    </lineage>
</organism>
<dbReference type="InParanoid" id="A0A7E5WNY3"/>
<feature type="compositionally biased region" description="Acidic residues" evidence="3">
    <location>
        <begin position="1562"/>
        <end position="1573"/>
    </location>
</feature>
<feature type="compositionally biased region" description="Basic residues" evidence="3">
    <location>
        <begin position="234"/>
        <end position="248"/>
    </location>
</feature>
<evidence type="ECO:0000256" key="3">
    <source>
        <dbReference type="SAM" id="MobiDB-lite"/>
    </source>
</evidence>
<feature type="compositionally biased region" description="Acidic residues" evidence="3">
    <location>
        <begin position="1310"/>
        <end position="1321"/>
    </location>
</feature>
<evidence type="ECO:0000313" key="7">
    <source>
        <dbReference type="Proteomes" id="UP000322000"/>
    </source>
</evidence>
<dbReference type="SMART" id="SM00501">
    <property type="entry name" value="BRIGHT"/>
    <property type="match status" value="1"/>
</dbReference>
<dbReference type="InterPro" id="IPR036431">
    <property type="entry name" value="ARID_dom_sf"/>
</dbReference>
<comment type="subcellular location">
    <subcellularLocation>
        <location evidence="1">Nucleus</location>
    </subcellularLocation>
</comment>
<evidence type="ECO:0000259" key="6">
    <source>
        <dbReference type="PROSITE" id="PS51184"/>
    </source>
</evidence>
<feature type="compositionally biased region" description="Acidic residues" evidence="3">
    <location>
        <begin position="1526"/>
        <end position="1537"/>
    </location>
</feature>
<feature type="compositionally biased region" description="Acidic residues" evidence="3">
    <location>
        <begin position="1598"/>
        <end position="1609"/>
    </location>
</feature>
<dbReference type="GO" id="GO:0000785">
    <property type="term" value="C:chromatin"/>
    <property type="evidence" value="ECO:0007669"/>
    <property type="project" value="TreeGrafter"/>
</dbReference>
<dbReference type="Pfam" id="PF02373">
    <property type="entry name" value="JmjC"/>
    <property type="match status" value="1"/>
</dbReference>
<feature type="compositionally biased region" description="Acidic residues" evidence="3">
    <location>
        <begin position="1418"/>
        <end position="1429"/>
    </location>
</feature>
<feature type="compositionally biased region" description="Basic and acidic residues" evidence="3">
    <location>
        <begin position="675"/>
        <end position="685"/>
    </location>
</feature>
<feature type="compositionally biased region" description="Polar residues" evidence="3">
    <location>
        <begin position="1718"/>
        <end position="1727"/>
    </location>
</feature>
<feature type="compositionally biased region" description="Basic and acidic residues" evidence="3">
    <location>
        <begin position="1860"/>
        <end position="1875"/>
    </location>
</feature>
<feature type="compositionally biased region" description="Acidic residues" evidence="3">
    <location>
        <begin position="1742"/>
        <end position="1753"/>
    </location>
</feature>
<feature type="region of interest" description="Disordered" evidence="3">
    <location>
        <begin position="478"/>
        <end position="497"/>
    </location>
</feature>
<feature type="compositionally biased region" description="Acidic residues" evidence="3">
    <location>
        <begin position="1454"/>
        <end position="1466"/>
    </location>
</feature>